<protein>
    <submittedName>
        <fullName evidence="2">Uncharacterized protein</fullName>
    </submittedName>
</protein>
<evidence type="ECO:0000313" key="3">
    <source>
        <dbReference type="Proteomes" id="UP000325945"/>
    </source>
</evidence>
<sequence>MPENTLIPDGHTQLCSLLPFIFSSISTFNLSFCLFLFFPLSPFPFQPIGRSLITGPQQLSFFLGSPSSAIPSPLPHLCYRPQNASPAKFSLSLI</sequence>
<keyword evidence="1" id="KW-0812">Transmembrane</keyword>
<keyword evidence="1" id="KW-0472">Membrane</keyword>
<keyword evidence="3" id="KW-1185">Reference proteome</keyword>
<dbReference type="Proteomes" id="UP000325945">
    <property type="component" value="Unassembled WGS sequence"/>
</dbReference>
<feature type="transmembrane region" description="Helical" evidence="1">
    <location>
        <begin position="20"/>
        <end position="40"/>
    </location>
</feature>
<gene>
    <name evidence="2" type="ORF">BDV39DRAFT_71465</name>
</gene>
<evidence type="ECO:0000313" key="2">
    <source>
        <dbReference type="EMBL" id="KAE8328161.1"/>
    </source>
</evidence>
<keyword evidence="1" id="KW-1133">Transmembrane helix</keyword>
<name>A0A5N6X4J9_9EURO</name>
<organism evidence="2 3">
    <name type="scientific">Aspergillus sergii</name>
    <dbReference type="NCBI Taxonomy" id="1034303"/>
    <lineage>
        <taxon>Eukaryota</taxon>
        <taxon>Fungi</taxon>
        <taxon>Dikarya</taxon>
        <taxon>Ascomycota</taxon>
        <taxon>Pezizomycotina</taxon>
        <taxon>Eurotiomycetes</taxon>
        <taxon>Eurotiomycetidae</taxon>
        <taxon>Eurotiales</taxon>
        <taxon>Aspergillaceae</taxon>
        <taxon>Aspergillus</taxon>
        <taxon>Aspergillus subgen. Circumdati</taxon>
    </lineage>
</organism>
<accession>A0A5N6X4J9</accession>
<evidence type="ECO:0000256" key="1">
    <source>
        <dbReference type="SAM" id="Phobius"/>
    </source>
</evidence>
<dbReference type="AlphaFoldDB" id="A0A5N6X4J9"/>
<dbReference type="EMBL" id="ML741787">
    <property type="protein sequence ID" value="KAE8328161.1"/>
    <property type="molecule type" value="Genomic_DNA"/>
</dbReference>
<reference evidence="3" key="1">
    <citation type="submission" date="2019-04" db="EMBL/GenBank/DDBJ databases">
        <title>Friends and foes A comparative genomics studyof 23 Aspergillus species from section Flavi.</title>
        <authorList>
            <consortium name="DOE Joint Genome Institute"/>
            <person name="Kjaerbolling I."/>
            <person name="Vesth T."/>
            <person name="Frisvad J.C."/>
            <person name="Nybo J.L."/>
            <person name="Theobald S."/>
            <person name="Kildgaard S."/>
            <person name="Isbrandt T."/>
            <person name="Kuo A."/>
            <person name="Sato A."/>
            <person name="Lyhne E.K."/>
            <person name="Kogle M.E."/>
            <person name="Wiebenga A."/>
            <person name="Kun R.S."/>
            <person name="Lubbers R.J."/>
            <person name="Makela M.R."/>
            <person name="Barry K."/>
            <person name="Chovatia M."/>
            <person name="Clum A."/>
            <person name="Daum C."/>
            <person name="Haridas S."/>
            <person name="He G."/>
            <person name="LaButti K."/>
            <person name="Lipzen A."/>
            <person name="Mondo S."/>
            <person name="Riley R."/>
            <person name="Salamov A."/>
            <person name="Simmons B.A."/>
            <person name="Magnuson J.K."/>
            <person name="Henrissat B."/>
            <person name="Mortensen U.H."/>
            <person name="Larsen T.O."/>
            <person name="Devries R.P."/>
            <person name="Grigoriev I.V."/>
            <person name="Machida M."/>
            <person name="Baker S.E."/>
            <person name="Andersen M.R."/>
        </authorList>
    </citation>
    <scope>NUCLEOTIDE SEQUENCE [LARGE SCALE GENOMIC DNA]</scope>
    <source>
        <strain evidence="3">CBS 130017</strain>
    </source>
</reference>
<proteinExistence type="predicted"/>